<evidence type="ECO:0000256" key="2">
    <source>
        <dbReference type="ARBA" id="ARBA00008889"/>
    </source>
</evidence>
<keyword evidence="4" id="KW-0687">Ribonucleoprotein</keyword>
<evidence type="ECO:0000313" key="8">
    <source>
        <dbReference type="EMBL" id="OBS57387.1"/>
    </source>
</evidence>
<keyword evidence="9" id="KW-1185">Reference proteome</keyword>
<evidence type="ECO:0000256" key="1">
    <source>
        <dbReference type="ARBA" id="ARBA00002200"/>
    </source>
</evidence>
<gene>
    <name evidence="8" type="ORF">A6R68_11489</name>
</gene>
<dbReference type="GO" id="GO:0070180">
    <property type="term" value="F:large ribosomal subunit rRNA binding"/>
    <property type="evidence" value="ECO:0007669"/>
    <property type="project" value="TreeGrafter"/>
</dbReference>
<dbReference type="Gene3D" id="3.30.70.1730">
    <property type="match status" value="1"/>
</dbReference>
<evidence type="ECO:0000256" key="7">
    <source>
        <dbReference type="SAM" id="MobiDB-lite"/>
    </source>
</evidence>
<dbReference type="InterPro" id="IPR043141">
    <property type="entry name" value="Ribosomal_uL10-like_sf"/>
</dbReference>
<protein>
    <recommendedName>
        <fullName evidence="5">Large ribosomal subunit protein uL10</fullName>
    </recommendedName>
    <alternativeName>
        <fullName evidence="6">60S acidic ribosomal protein P0</fullName>
    </alternativeName>
</protein>
<keyword evidence="3" id="KW-0689">Ribosomal protein</keyword>
<dbReference type="GO" id="GO:0000027">
    <property type="term" value="P:ribosomal large subunit assembly"/>
    <property type="evidence" value="ECO:0007669"/>
    <property type="project" value="TreeGrafter"/>
</dbReference>
<dbReference type="EMBL" id="LZPO01117134">
    <property type="protein sequence ID" value="OBS57387.1"/>
    <property type="molecule type" value="Genomic_DNA"/>
</dbReference>
<dbReference type="GO" id="GO:0002181">
    <property type="term" value="P:cytoplasmic translation"/>
    <property type="evidence" value="ECO:0007669"/>
    <property type="project" value="TreeGrafter"/>
</dbReference>
<comment type="similarity">
    <text evidence="2">Belongs to the universal ribosomal protein uL10 family.</text>
</comment>
<dbReference type="STRING" id="56216.A0A1A6FW55"/>
<comment type="caution">
    <text evidence="8">The sequence shown here is derived from an EMBL/GenBank/DDBJ whole genome shotgun (WGS) entry which is preliminary data.</text>
</comment>
<dbReference type="GO" id="GO:0003735">
    <property type="term" value="F:structural constituent of ribosome"/>
    <property type="evidence" value="ECO:0007669"/>
    <property type="project" value="TreeGrafter"/>
</dbReference>
<comment type="function">
    <text evidence="1">Ribosomal protein P0 is the functional equivalent of E.coli protein L10.</text>
</comment>
<feature type="non-terminal residue" evidence="8">
    <location>
        <position position="262"/>
    </location>
</feature>
<evidence type="ECO:0000256" key="4">
    <source>
        <dbReference type="ARBA" id="ARBA00023274"/>
    </source>
</evidence>
<proteinExistence type="inferred from homology"/>
<dbReference type="AlphaFoldDB" id="A0A1A6FW55"/>
<feature type="region of interest" description="Disordered" evidence="7">
    <location>
        <begin position="126"/>
        <end position="150"/>
    </location>
</feature>
<reference evidence="8 9" key="1">
    <citation type="submission" date="2016-06" db="EMBL/GenBank/DDBJ databases">
        <title>The Draft Genome Sequence and Annotation of the Desert Woodrat Neotoma lepida.</title>
        <authorList>
            <person name="Campbell M."/>
            <person name="Oakeson K.F."/>
            <person name="Yandell M."/>
            <person name="Halpert J.R."/>
            <person name="Dearing D."/>
        </authorList>
    </citation>
    <scope>NUCLEOTIDE SEQUENCE [LARGE SCALE GENOMIC DNA]</scope>
    <source>
        <strain evidence="8">417</strain>
        <tissue evidence="8">Liver</tissue>
    </source>
</reference>
<accession>A0A1A6FW55</accession>
<dbReference type="OrthoDB" id="10259902at2759"/>
<dbReference type="PANTHER" id="PTHR45699">
    <property type="entry name" value="60S ACIDIC RIBOSOMAL PROTEIN P0"/>
    <property type="match status" value="1"/>
</dbReference>
<feature type="non-terminal residue" evidence="8">
    <location>
        <position position="1"/>
    </location>
</feature>
<evidence type="ECO:0000256" key="5">
    <source>
        <dbReference type="ARBA" id="ARBA00035202"/>
    </source>
</evidence>
<organism evidence="8 9">
    <name type="scientific">Neotoma lepida</name>
    <name type="common">Desert woodrat</name>
    <dbReference type="NCBI Taxonomy" id="56216"/>
    <lineage>
        <taxon>Eukaryota</taxon>
        <taxon>Metazoa</taxon>
        <taxon>Chordata</taxon>
        <taxon>Craniata</taxon>
        <taxon>Vertebrata</taxon>
        <taxon>Euteleostomi</taxon>
        <taxon>Mammalia</taxon>
        <taxon>Eutheria</taxon>
        <taxon>Euarchontoglires</taxon>
        <taxon>Glires</taxon>
        <taxon>Rodentia</taxon>
        <taxon>Myomorpha</taxon>
        <taxon>Muroidea</taxon>
        <taxon>Cricetidae</taxon>
        <taxon>Neotominae</taxon>
        <taxon>Neotoma</taxon>
    </lineage>
</organism>
<evidence type="ECO:0000256" key="6">
    <source>
        <dbReference type="ARBA" id="ARBA00035444"/>
    </source>
</evidence>
<sequence>TIGFGLGIVLYPDNENAGYKRGVSKEDGPQIPGPADKICTALEKLLPHSWGNVGFVFTNEDLTEIRDMLLDSKVQAVAHAGAITPYKHLRDTLPELCCVARSFTSLWAHLELHSSAMEKNTNTTWAILHSPPPPPPSSQLHATPSTTPYATMSPEVFTGTDSGPLFQGGQEFLRHRAIVPHEIGAEMPNGDEVDLPSGYVMRVLIHKLQTLTAPLYKLDMNPHTSCGQEVQVKELSPSSFSVTAGDDYTETCKLLGLNHPIP</sequence>
<dbReference type="Proteomes" id="UP000092124">
    <property type="component" value="Unassembled WGS sequence"/>
</dbReference>
<evidence type="ECO:0000313" key="9">
    <source>
        <dbReference type="Proteomes" id="UP000092124"/>
    </source>
</evidence>
<evidence type="ECO:0000256" key="3">
    <source>
        <dbReference type="ARBA" id="ARBA00022980"/>
    </source>
</evidence>
<dbReference type="PANTHER" id="PTHR45699:SF3">
    <property type="entry name" value="LARGE RIBOSOMAL SUBUNIT PROTEIN UL10"/>
    <property type="match status" value="1"/>
</dbReference>
<name>A0A1A6FW55_NEOLE</name>
<feature type="compositionally biased region" description="Polar residues" evidence="7">
    <location>
        <begin position="139"/>
        <end position="150"/>
    </location>
</feature>
<dbReference type="GO" id="GO:0022625">
    <property type="term" value="C:cytosolic large ribosomal subunit"/>
    <property type="evidence" value="ECO:0007669"/>
    <property type="project" value="TreeGrafter"/>
</dbReference>
<dbReference type="InterPro" id="IPR050323">
    <property type="entry name" value="Ribosomal_protein_uL10"/>
</dbReference>